<dbReference type="OrthoDB" id="5278907at2759"/>
<evidence type="ECO:0000256" key="2">
    <source>
        <dbReference type="SAM" id="Phobius"/>
    </source>
</evidence>
<sequence>MASVRCLRPLVELTTRHSQNVLRPSALAIASRNYYNCSCLNNKPLNATISQRIFTQQRAPYTSTSTLSSSPFRLSSSQRPTPETSSDGYKYDHEGEEGEYHSPYKPKRQWPPDMSKLSPKHQLRLERKYRRRAALKYARPRWVKFTKLAQWGIIIFVVVYSLLFMEWGKEGEVHPFEDFRKDFFASINSLFSAQPPSRKKE</sequence>
<dbReference type="EMBL" id="EQ962652">
    <property type="protein sequence ID" value="EED24394.1"/>
    <property type="molecule type" value="Genomic_DNA"/>
</dbReference>
<dbReference type="HOGENOM" id="CLU_099088_0_0_1"/>
<dbReference type="VEuPathDB" id="FungiDB:TSTA_077540"/>
<dbReference type="AlphaFoldDB" id="B8LW28"/>
<keyword evidence="2" id="KW-0472">Membrane</keyword>
<name>B8LW28_TALSN</name>
<dbReference type="InParanoid" id="B8LW28"/>
<evidence type="ECO:0000313" key="4">
    <source>
        <dbReference type="Proteomes" id="UP000001745"/>
    </source>
</evidence>
<gene>
    <name evidence="3" type="ORF">TSTA_077540</name>
</gene>
<keyword evidence="4" id="KW-1185">Reference proteome</keyword>
<feature type="compositionally biased region" description="Basic and acidic residues" evidence="1">
    <location>
        <begin position="89"/>
        <end position="102"/>
    </location>
</feature>
<protein>
    <submittedName>
        <fullName evidence="3">Uncharacterized protein</fullName>
    </submittedName>
</protein>
<dbReference type="PhylomeDB" id="B8LW28"/>
<accession>B8LW28</accession>
<dbReference type="Proteomes" id="UP000001745">
    <property type="component" value="Unassembled WGS sequence"/>
</dbReference>
<organism evidence="3 4">
    <name type="scientific">Talaromyces stipitatus (strain ATCC 10500 / CBS 375.48 / QM 6759 / NRRL 1006)</name>
    <name type="common">Penicillium stipitatum</name>
    <dbReference type="NCBI Taxonomy" id="441959"/>
    <lineage>
        <taxon>Eukaryota</taxon>
        <taxon>Fungi</taxon>
        <taxon>Dikarya</taxon>
        <taxon>Ascomycota</taxon>
        <taxon>Pezizomycotina</taxon>
        <taxon>Eurotiomycetes</taxon>
        <taxon>Eurotiomycetidae</taxon>
        <taxon>Eurotiales</taxon>
        <taxon>Trichocomaceae</taxon>
        <taxon>Talaromyces</taxon>
        <taxon>Talaromyces sect. Talaromyces</taxon>
    </lineage>
</organism>
<dbReference type="RefSeq" id="XP_002341781.1">
    <property type="nucleotide sequence ID" value="XM_002341740.1"/>
</dbReference>
<reference evidence="4" key="1">
    <citation type="journal article" date="2015" name="Genome Announc.">
        <title>Genome sequence of the AIDS-associated pathogen Penicillium marneffei (ATCC18224) and its near taxonomic relative Talaromyces stipitatus (ATCC10500).</title>
        <authorList>
            <person name="Nierman W.C."/>
            <person name="Fedorova-Abrams N.D."/>
            <person name="Andrianopoulos A."/>
        </authorList>
    </citation>
    <scope>NUCLEOTIDE SEQUENCE [LARGE SCALE GENOMIC DNA]</scope>
    <source>
        <strain evidence="4">ATCC 10500 / CBS 375.48 / QM 6759 / NRRL 1006</strain>
    </source>
</reference>
<feature type="transmembrane region" description="Helical" evidence="2">
    <location>
        <begin position="148"/>
        <end position="165"/>
    </location>
</feature>
<proteinExistence type="predicted"/>
<dbReference type="eggNOG" id="ENOG502SFC0">
    <property type="taxonomic scope" value="Eukaryota"/>
</dbReference>
<feature type="compositionally biased region" description="Polar residues" evidence="1">
    <location>
        <begin position="78"/>
        <end position="87"/>
    </location>
</feature>
<keyword evidence="2" id="KW-0812">Transmembrane</keyword>
<dbReference type="OMA" id="VLFMEWE"/>
<evidence type="ECO:0000256" key="1">
    <source>
        <dbReference type="SAM" id="MobiDB-lite"/>
    </source>
</evidence>
<evidence type="ECO:0000313" key="3">
    <source>
        <dbReference type="EMBL" id="EED24394.1"/>
    </source>
</evidence>
<keyword evidence="2" id="KW-1133">Transmembrane helix</keyword>
<dbReference type="GeneID" id="8101973"/>
<feature type="region of interest" description="Disordered" evidence="1">
    <location>
        <begin position="60"/>
        <end position="117"/>
    </location>
</feature>
<feature type="compositionally biased region" description="Low complexity" evidence="1">
    <location>
        <begin position="62"/>
        <end position="77"/>
    </location>
</feature>